<evidence type="ECO:0000259" key="3">
    <source>
        <dbReference type="PROSITE" id="PS51352"/>
    </source>
</evidence>
<feature type="domain" description="Thioredoxin" evidence="3">
    <location>
        <begin position="82"/>
        <end position="240"/>
    </location>
</feature>
<reference evidence="4 5" key="1">
    <citation type="submission" date="2019-05" db="EMBL/GenBank/DDBJ databases">
        <title>Dyadobacter AR-3-8 sp. nov., isolated from arctic soil.</title>
        <authorList>
            <person name="Chaudhary D.K."/>
        </authorList>
    </citation>
    <scope>NUCLEOTIDE SEQUENCE [LARGE SCALE GENOMIC DNA]</scope>
    <source>
        <strain evidence="4 5">AR-3-8</strain>
    </source>
</reference>
<dbReference type="Pfam" id="PF00085">
    <property type="entry name" value="Thioredoxin"/>
    <property type="match status" value="1"/>
</dbReference>
<dbReference type="PROSITE" id="PS50206">
    <property type="entry name" value="RHODANESE_3"/>
    <property type="match status" value="1"/>
</dbReference>
<gene>
    <name evidence="4" type="ORF">FDK13_24910</name>
</gene>
<dbReference type="AlphaFoldDB" id="A0A4U6CYN3"/>
<dbReference type="Gene3D" id="3.40.30.10">
    <property type="entry name" value="Glutaredoxin"/>
    <property type="match status" value="1"/>
</dbReference>
<dbReference type="SMART" id="SM00450">
    <property type="entry name" value="RHOD"/>
    <property type="match status" value="1"/>
</dbReference>
<feature type="domain" description="Rhodanese" evidence="2">
    <location>
        <begin position="43"/>
        <end position="134"/>
    </location>
</feature>
<dbReference type="SUPFAM" id="SSF52833">
    <property type="entry name" value="Thioredoxin-like"/>
    <property type="match status" value="1"/>
</dbReference>
<evidence type="ECO:0000259" key="2">
    <source>
        <dbReference type="PROSITE" id="PS50206"/>
    </source>
</evidence>
<dbReference type="GO" id="GO:0015035">
    <property type="term" value="F:protein-disulfide reductase activity"/>
    <property type="evidence" value="ECO:0007669"/>
    <property type="project" value="TreeGrafter"/>
</dbReference>
<evidence type="ECO:0000313" key="5">
    <source>
        <dbReference type="Proteomes" id="UP000304900"/>
    </source>
</evidence>
<proteinExistence type="predicted"/>
<keyword evidence="5" id="KW-1185">Reference proteome</keyword>
<keyword evidence="1" id="KW-0732">Signal</keyword>
<organism evidence="4 5">
    <name type="scientific">Dyadobacter frigoris</name>
    <dbReference type="NCBI Taxonomy" id="2576211"/>
    <lineage>
        <taxon>Bacteria</taxon>
        <taxon>Pseudomonadati</taxon>
        <taxon>Bacteroidota</taxon>
        <taxon>Cytophagia</taxon>
        <taxon>Cytophagales</taxon>
        <taxon>Spirosomataceae</taxon>
        <taxon>Dyadobacter</taxon>
    </lineage>
</organism>
<dbReference type="InterPro" id="IPR001763">
    <property type="entry name" value="Rhodanese-like_dom"/>
</dbReference>
<dbReference type="PANTHER" id="PTHR45663">
    <property type="entry name" value="GEO12009P1"/>
    <property type="match status" value="1"/>
</dbReference>
<dbReference type="CDD" id="cd02947">
    <property type="entry name" value="TRX_family"/>
    <property type="match status" value="1"/>
</dbReference>
<dbReference type="CDD" id="cd00158">
    <property type="entry name" value="RHOD"/>
    <property type="match status" value="1"/>
</dbReference>
<keyword evidence="4" id="KW-0808">Transferase</keyword>
<dbReference type="SUPFAM" id="SSF52821">
    <property type="entry name" value="Rhodanese/Cell cycle control phosphatase"/>
    <property type="match status" value="1"/>
</dbReference>
<dbReference type="GO" id="GO:0016740">
    <property type="term" value="F:transferase activity"/>
    <property type="evidence" value="ECO:0007669"/>
    <property type="project" value="UniProtKB-KW"/>
</dbReference>
<protein>
    <submittedName>
        <fullName evidence="4">Sulfurtransferase</fullName>
    </submittedName>
</protein>
<dbReference type="InterPro" id="IPR036249">
    <property type="entry name" value="Thioredoxin-like_sf"/>
</dbReference>
<accession>A0A4U6CYN3</accession>
<evidence type="ECO:0000256" key="1">
    <source>
        <dbReference type="SAM" id="SignalP"/>
    </source>
</evidence>
<evidence type="ECO:0000313" key="4">
    <source>
        <dbReference type="EMBL" id="TKT88881.1"/>
    </source>
</evidence>
<name>A0A4U6CYN3_9BACT</name>
<dbReference type="PANTHER" id="PTHR45663:SF11">
    <property type="entry name" value="GEO12009P1"/>
    <property type="match status" value="1"/>
</dbReference>
<dbReference type="InterPro" id="IPR036873">
    <property type="entry name" value="Rhodanese-like_dom_sf"/>
</dbReference>
<dbReference type="GO" id="GO:0045454">
    <property type="term" value="P:cell redox homeostasis"/>
    <property type="evidence" value="ECO:0007669"/>
    <property type="project" value="TreeGrafter"/>
</dbReference>
<feature type="signal peptide" evidence="1">
    <location>
        <begin position="1"/>
        <end position="22"/>
    </location>
</feature>
<comment type="caution">
    <text evidence="4">The sequence shown here is derived from an EMBL/GenBank/DDBJ whole genome shotgun (WGS) entry which is preliminary data.</text>
</comment>
<dbReference type="EMBL" id="SZVO01000013">
    <property type="protein sequence ID" value="TKT88881.1"/>
    <property type="molecule type" value="Genomic_DNA"/>
</dbReference>
<dbReference type="InterPro" id="IPR013766">
    <property type="entry name" value="Thioredoxin_domain"/>
</dbReference>
<dbReference type="OrthoDB" id="9808735at2"/>
<dbReference type="GO" id="GO:0005829">
    <property type="term" value="C:cytosol"/>
    <property type="evidence" value="ECO:0007669"/>
    <property type="project" value="TreeGrafter"/>
</dbReference>
<dbReference type="Pfam" id="PF00581">
    <property type="entry name" value="Rhodanese"/>
    <property type="match status" value="1"/>
</dbReference>
<dbReference type="PROSITE" id="PS51352">
    <property type="entry name" value="THIOREDOXIN_2"/>
    <property type="match status" value="1"/>
</dbReference>
<feature type="chain" id="PRO_5020554637" evidence="1">
    <location>
        <begin position="23"/>
        <end position="240"/>
    </location>
</feature>
<dbReference type="Proteomes" id="UP000304900">
    <property type="component" value="Unassembled WGS sequence"/>
</dbReference>
<dbReference type="RefSeq" id="WP_137342735.1">
    <property type="nucleotide sequence ID" value="NZ_BSQH01000019.1"/>
</dbReference>
<dbReference type="Gene3D" id="3.40.250.10">
    <property type="entry name" value="Rhodanese-like domain"/>
    <property type="match status" value="1"/>
</dbReference>
<sequence length="240" mass="26342">MKILRLSALVLTALLLQTVAFAQGQPRKDLLTFEEFESKLKAAGKDAQILDARLPEEYTQNHLEGAVSFNIANKADFEKESAKLNKNKPVFIYSIANGRSGVLAKDLRNEGFKDVTEIPGGLSKWIGLGKPVISTVGKGLNREEYTASLKSDKLVLVDFGSRYCGSCKKLAPTIDSIKNEQASTVKVIKIEAYENKNLVKELGVVSLPTLVLYKNNEIIWKKTGGASKKEIEKVLAGQTL</sequence>